<organism evidence="1 2">
    <name type="scientific">Trichinella nelsoni</name>
    <dbReference type="NCBI Taxonomy" id="6336"/>
    <lineage>
        <taxon>Eukaryota</taxon>
        <taxon>Metazoa</taxon>
        <taxon>Ecdysozoa</taxon>
        <taxon>Nematoda</taxon>
        <taxon>Enoplea</taxon>
        <taxon>Dorylaimia</taxon>
        <taxon>Trichinellida</taxon>
        <taxon>Trichinellidae</taxon>
        <taxon>Trichinella</taxon>
    </lineage>
</organism>
<comment type="caution">
    <text evidence="1">The sequence shown here is derived from an EMBL/GenBank/DDBJ whole genome shotgun (WGS) entry which is preliminary data.</text>
</comment>
<dbReference type="EMBL" id="JYDL01000031">
    <property type="protein sequence ID" value="KRX22446.1"/>
    <property type="molecule type" value="Genomic_DNA"/>
</dbReference>
<name>A0A0V0S6U9_9BILA</name>
<keyword evidence="2" id="KW-1185">Reference proteome</keyword>
<reference evidence="1 2" key="1">
    <citation type="submission" date="2015-01" db="EMBL/GenBank/DDBJ databases">
        <title>Evolution of Trichinella species and genotypes.</title>
        <authorList>
            <person name="Korhonen P.K."/>
            <person name="Edoardo P."/>
            <person name="Giuseppe L.R."/>
            <person name="Gasser R.B."/>
        </authorList>
    </citation>
    <scope>NUCLEOTIDE SEQUENCE [LARGE SCALE GENOMIC DNA]</scope>
    <source>
        <strain evidence="1">ISS37</strain>
    </source>
</reference>
<protein>
    <submittedName>
        <fullName evidence="1">Uncharacterized protein</fullName>
    </submittedName>
</protein>
<evidence type="ECO:0000313" key="2">
    <source>
        <dbReference type="Proteomes" id="UP000054630"/>
    </source>
</evidence>
<dbReference type="AlphaFoldDB" id="A0A0V0S6U9"/>
<proteinExistence type="predicted"/>
<accession>A0A0V0S6U9</accession>
<gene>
    <name evidence="1" type="ORF">T07_2118</name>
</gene>
<sequence>MSVKRDCLREKNISMVIVLRAFYYQKKIKKKNRKDETLINTVTRRSIILGEVDLANIDIDRLVAFPPKEIFTVAIIYINLSINIPPHICLLLGVVKLDRILPRLLYSKQSEHRDEEHWLCLLIINQ</sequence>
<evidence type="ECO:0000313" key="1">
    <source>
        <dbReference type="EMBL" id="KRX22446.1"/>
    </source>
</evidence>
<dbReference type="Proteomes" id="UP000054630">
    <property type="component" value="Unassembled WGS sequence"/>
</dbReference>